<name>A0ABV7Y6A7_9ACTN</name>
<dbReference type="InterPro" id="IPR025117">
    <property type="entry name" value="DUF4037"/>
</dbReference>
<gene>
    <name evidence="2" type="ORF">ACFOUW_05875</name>
</gene>
<evidence type="ECO:0000313" key="2">
    <source>
        <dbReference type="EMBL" id="MFC3760357.1"/>
    </source>
</evidence>
<dbReference type="Proteomes" id="UP001595699">
    <property type="component" value="Unassembled WGS sequence"/>
</dbReference>
<dbReference type="Pfam" id="PF13228">
    <property type="entry name" value="DUF4037"/>
    <property type="match status" value="1"/>
</dbReference>
<reference evidence="3" key="1">
    <citation type="journal article" date="2019" name="Int. J. Syst. Evol. Microbiol.">
        <title>The Global Catalogue of Microorganisms (GCM) 10K type strain sequencing project: providing services to taxonomists for standard genome sequencing and annotation.</title>
        <authorList>
            <consortium name="The Broad Institute Genomics Platform"/>
            <consortium name="The Broad Institute Genome Sequencing Center for Infectious Disease"/>
            <person name="Wu L."/>
            <person name="Ma J."/>
        </authorList>
    </citation>
    <scope>NUCLEOTIDE SEQUENCE [LARGE SCALE GENOMIC DNA]</scope>
    <source>
        <strain evidence="3">CGMCC 4.7241</strain>
    </source>
</reference>
<keyword evidence="3" id="KW-1185">Reference proteome</keyword>
<accession>A0ABV7Y6A7</accession>
<protein>
    <submittedName>
        <fullName evidence="2">DUF4037 domain-containing protein</fullName>
    </submittedName>
</protein>
<organism evidence="2 3">
    <name type="scientific">Tenggerimyces flavus</name>
    <dbReference type="NCBI Taxonomy" id="1708749"/>
    <lineage>
        <taxon>Bacteria</taxon>
        <taxon>Bacillati</taxon>
        <taxon>Actinomycetota</taxon>
        <taxon>Actinomycetes</taxon>
        <taxon>Propionibacteriales</taxon>
        <taxon>Nocardioidaceae</taxon>
        <taxon>Tenggerimyces</taxon>
    </lineage>
</organism>
<feature type="domain" description="DUF4037" evidence="1">
    <location>
        <begin position="124"/>
        <end position="215"/>
    </location>
</feature>
<dbReference type="RefSeq" id="WP_205122592.1">
    <property type="nucleotide sequence ID" value="NZ_JAFBCM010000001.1"/>
</dbReference>
<evidence type="ECO:0000259" key="1">
    <source>
        <dbReference type="Pfam" id="PF13228"/>
    </source>
</evidence>
<comment type="caution">
    <text evidence="2">The sequence shown here is derived from an EMBL/GenBank/DDBJ whole genome shotgun (WGS) entry which is preliminary data.</text>
</comment>
<proteinExistence type="predicted"/>
<evidence type="ECO:0000313" key="3">
    <source>
        <dbReference type="Proteomes" id="UP001595699"/>
    </source>
</evidence>
<sequence length="268" mass="30235">MDRTLEIAQRVIPAYRALGGLSFAYGHGSVVAGYTTTSALDLVIVWDRDEAPRLRGRPVRELNDSQRRPTSFDYQPGYVLDRFWVEGQRVEVAHRTRRTFESWVSDVRQGWGWEEAAFPMPLYAVSGFVYGTLLADTNGVAGAIRDKLTTFPEELVTRSLTMVAAELSSYDHDLGDCASRGDGLLFHELLGKVLRHTLVAWFAAEGRYCPNPKWLHRWVARFAMSPAIAGLERSLWGPITLARRRELFLTMARQVLALKPAGEPSRPR</sequence>
<dbReference type="EMBL" id="JBHRZH010000005">
    <property type="protein sequence ID" value="MFC3760357.1"/>
    <property type="molecule type" value="Genomic_DNA"/>
</dbReference>